<dbReference type="SUPFAM" id="SSF51126">
    <property type="entry name" value="Pectin lyase-like"/>
    <property type="match status" value="2"/>
</dbReference>
<feature type="domain" description="Pectinesterase catalytic" evidence="6">
    <location>
        <begin position="770"/>
        <end position="1023"/>
    </location>
</feature>
<organism evidence="9 10">
    <name type="scientific">Plebeiibacterium marinum</name>
    <dbReference type="NCBI Taxonomy" id="2992111"/>
    <lineage>
        <taxon>Bacteria</taxon>
        <taxon>Pseudomonadati</taxon>
        <taxon>Bacteroidota</taxon>
        <taxon>Bacteroidia</taxon>
        <taxon>Marinilabiliales</taxon>
        <taxon>Marinilabiliaceae</taxon>
        <taxon>Plebeiibacterium</taxon>
    </lineage>
</organism>
<reference evidence="9" key="1">
    <citation type="submission" date="2022-10" db="EMBL/GenBank/DDBJ databases">
        <authorList>
            <person name="Yu W.X."/>
        </authorList>
    </citation>
    <scope>NUCLEOTIDE SEQUENCE</scope>
    <source>
        <strain evidence="9">D04</strain>
    </source>
</reference>
<dbReference type="Gene3D" id="2.60.40.10">
    <property type="entry name" value="Immunoglobulins"/>
    <property type="match status" value="1"/>
</dbReference>
<dbReference type="SUPFAM" id="SSF49265">
    <property type="entry name" value="Fibronectin type III"/>
    <property type="match status" value="1"/>
</dbReference>
<dbReference type="Pfam" id="PF18998">
    <property type="entry name" value="Flg_new_2"/>
    <property type="match status" value="2"/>
</dbReference>
<evidence type="ECO:0000256" key="5">
    <source>
        <dbReference type="SAM" id="SignalP"/>
    </source>
</evidence>
<gene>
    <name evidence="9" type="ORF">OM074_07990</name>
</gene>
<dbReference type="EMBL" id="JAPDPI010000013">
    <property type="protein sequence ID" value="MCW3805566.1"/>
    <property type="molecule type" value="Genomic_DNA"/>
</dbReference>
<feature type="domain" description="Bacterial repeat" evidence="8">
    <location>
        <begin position="412"/>
        <end position="481"/>
    </location>
</feature>
<dbReference type="InterPro" id="IPR013783">
    <property type="entry name" value="Ig-like_fold"/>
</dbReference>
<dbReference type="InterPro" id="IPR032812">
    <property type="entry name" value="SbsA_Ig"/>
</dbReference>
<evidence type="ECO:0000259" key="6">
    <source>
        <dbReference type="Pfam" id="PF01095"/>
    </source>
</evidence>
<evidence type="ECO:0000256" key="2">
    <source>
        <dbReference type="ARBA" id="ARBA00022729"/>
    </source>
</evidence>
<feature type="domain" description="SbsA Ig-like" evidence="7">
    <location>
        <begin position="664"/>
        <end position="758"/>
    </location>
</feature>
<dbReference type="GO" id="GO:0030599">
    <property type="term" value="F:pectinesterase activity"/>
    <property type="evidence" value="ECO:0007669"/>
    <property type="project" value="InterPro"/>
</dbReference>
<name>A0AAE3MDE0_9BACT</name>
<comment type="similarity">
    <text evidence="1">Belongs to the pectinesterase family.</text>
</comment>
<dbReference type="InterPro" id="IPR044060">
    <property type="entry name" value="Bacterial_rp_domain"/>
</dbReference>
<sequence length="1250" mass="135742">MKKVYILFWGLMLAVIQSYAASINVSPATIEAAMGNAMDGDVLLLEAGTYSSGINFQSDKVLTLKAAGDGDVTITQQISMGDALTNCGLRFEGVTIDRGSDYFMSGNIGDITELAFTNVTIQNVNRCFLRTGNEGFSIGAITFDQCIIKDCGNNGWNFIYTKHIVNSISVTNTTLYNYLNGESFFYPQTTDSSNDFTFTFTNNTVFKWGKDNSRAICNVRNLYSSNSNYIFTDNIIAEPGATTLPNIIVATGGNLSAENNLVVNYGSYNITSATSSSITDNSLETLGLTEIGFANADAGDFTILSSSPIATASTTGGIIGDPRWLKQLTAAAELTVSLSEEAAGEVAPTSGTYNEGDEVTLTATNNFGYEFVEWQDGNTGAVLSSENPYIFTINGDVSVKAVFNAKTTYAFNVEVNGCDWGKVSLSPEPTGGRYEAGTIVTVTAEPNVVANFLNWEDNTTDLIRTVLVNEDKAYIANFDEVPFIVGWDFSEKDPTSDRSADYFSATDNTGMFSVVKNDGSTTGWLARTSSSFSPGYACAQFWASTSEFATPRAYQASFSTVGYENIQVNSMLSGSYHGYSVMTIQYSLDGTNFTQLGNADLSAVWGASWADLNVTLPEDAEGQAKVYVRWIADTSSAEIGNATDVDGTAITNVFVFADQVVVNDQTAPTLISTVPTEGATNASANGSIVLTFDEPVMAGAGNCTLGSTVLSPSFGSKTVTFSYTKLEYDTEYTFTVPDGALTDKSGNSFSGLTLSFSTMNRPQPIARLYDAVVAKDGSGDYITVQEAIDAAPSNQTSPWLIFIKKGTYNELVRIPEDKPYMYLIGQDKENTIISFAICCSASETDSGWDFRKELWGMSDCAVVVVSAGDFYAENISFVNDYGVDYQNGPMALAMRSNNDRFTFNNCNFKSFQDTWYTTNGLNDRHYAYNCYIEGAVDYIYGSGDVFIDECTLYNVRSGSVIVAPAHNNGTKYGYVFNSCTIDGNEAAADGNLKLGRPWHNEPIAVYLNTKMNILPAVEGWTNMGVIPKLFAEYNSLDSEGNAIDLSNRKTTYTESEGEGGETVSGLQAVLSQEEAANYTYDNVLCGSDNWNPRMYFEPVEKPTGLSVNNNDLDWNLSDYAICYVVYRNEEVIGFTTEPSYTDLDAEPGVSYTYSVCAANEYGSLSELSEEVSNDVSLSVSDSDEAQVFVSIYDSVLHIDNLKGESVIAVYSLCGNLIYLDRTNNSSYTKQLDLHGLYIVKVNNKVCKALF</sequence>
<evidence type="ECO:0000259" key="7">
    <source>
        <dbReference type="Pfam" id="PF13205"/>
    </source>
</evidence>
<dbReference type="GO" id="GO:0042545">
    <property type="term" value="P:cell wall modification"/>
    <property type="evidence" value="ECO:0007669"/>
    <property type="project" value="InterPro"/>
</dbReference>
<evidence type="ECO:0000256" key="4">
    <source>
        <dbReference type="ARBA" id="ARBA00023085"/>
    </source>
</evidence>
<dbReference type="Gene3D" id="2.160.20.10">
    <property type="entry name" value="Single-stranded right-handed beta-helix, Pectin lyase-like"/>
    <property type="match status" value="2"/>
</dbReference>
<accession>A0AAE3MDE0</accession>
<dbReference type="Pfam" id="PF13205">
    <property type="entry name" value="Big_5"/>
    <property type="match status" value="1"/>
</dbReference>
<dbReference type="GO" id="GO:0009279">
    <property type="term" value="C:cell outer membrane"/>
    <property type="evidence" value="ECO:0007669"/>
    <property type="project" value="TreeGrafter"/>
</dbReference>
<evidence type="ECO:0000313" key="9">
    <source>
        <dbReference type="EMBL" id="MCW3805566.1"/>
    </source>
</evidence>
<protein>
    <submittedName>
        <fullName evidence="9">Pectinesterase family protein</fullName>
    </submittedName>
</protein>
<dbReference type="AlphaFoldDB" id="A0AAE3MDE0"/>
<dbReference type="PANTHER" id="PTHR31321:SF57">
    <property type="entry name" value="PECTINESTERASE 53-RELATED"/>
    <property type="match status" value="1"/>
</dbReference>
<feature type="domain" description="Bacterial repeat" evidence="8">
    <location>
        <begin position="335"/>
        <end position="406"/>
    </location>
</feature>
<dbReference type="InterPro" id="IPR012334">
    <property type="entry name" value="Pectin_lyas_fold"/>
</dbReference>
<evidence type="ECO:0000259" key="8">
    <source>
        <dbReference type="Pfam" id="PF18998"/>
    </source>
</evidence>
<keyword evidence="3" id="KW-0378">Hydrolase</keyword>
<evidence type="ECO:0000256" key="1">
    <source>
        <dbReference type="ARBA" id="ARBA00008891"/>
    </source>
</evidence>
<dbReference type="RefSeq" id="WP_301198936.1">
    <property type="nucleotide sequence ID" value="NZ_JAPDPI010000013.1"/>
</dbReference>
<dbReference type="Proteomes" id="UP001207408">
    <property type="component" value="Unassembled WGS sequence"/>
</dbReference>
<comment type="caution">
    <text evidence="9">The sequence shown here is derived from an EMBL/GenBank/DDBJ whole genome shotgun (WGS) entry which is preliminary data.</text>
</comment>
<keyword evidence="4" id="KW-0063">Aspartyl esterase</keyword>
<feature type="chain" id="PRO_5042192750" evidence="5">
    <location>
        <begin position="21"/>
        <end position="1250"/>
    </location>
</feature>
<evidence type="ECO:0000256" key="3">
    <source>
        <dbReference type="ARBA" id="ARBA00022801"/>
    </source>
</evidence>
<dbReference type="InterPro" id="IPR011050">
    <property type="entry name" value="Pectin_lyase_fold/virulence"/>
</dbReference>
<dbReference type="InterPro" id="IPR000070">
    <property type="entry name" value="Pectinesterase_cat"/>
</dbReference>
<dbReference type="Pfam" id="PF01095">
    <property type="entry name" value="Pectinesterase"/>
    <property type="match status" value="1"/>
</dbReference>
<keyword evidence="2 5" id="KW-0732">Signal</keyword>
<keyword evidence="10" id="KW-1185">Reference proteome</keyword>
<feature type="signal peptide" evidence="5">
    <location>
        <begin position="1"/>
        <end position="20"/>
    </location>
</feature>
<dbReference type="PANTHER" id="PTHR31321">
    <property type="entry name" value="ACYL-COA THIOESTER HYDROLASE YBHC-RELATED"/>
    <property type="match status" value="1"/>
</dbReference>
<dbReference type="InterPro" id="IPR036116">
    <property type="entry name" value="FN3_sf"/>
</dbReference>
<proteinExistence type="inferred from homology"/>
<evidence type="ECO:0000313" key="10">
    <source>
        <dbReference type="Proteomes" id="UP001207408"/>
    </source>
</evidence>